<dbReference type="Proteomes" id="UP001642483">
    <property type="component" value="Unassembled WGS sequence"/>
</dbReference>
<accession>A0ABP0F0V6</accession>
<dbReference type="PANTHER" id="PTHR21230:SF1">
    <property type="entry name" value="GOLGI SNAP RECEPTOR COMPLEX MEMBER 2"/>
    <property type="match status" value="1"/>
</dbReference>
<protein>
    <recommendedName>
        <fullName evidence="14">Golgi SNAP receptor complex member 2</fullName>
    </recommendedName>
</protein>
<evidence type="ECO:0000256" key="6">
    <source>
        <dbReference type="ARBA" id="ARBA00023136"/>
    </source>
</evidence>
<evidence type="ECO:0000313" key="12">
    <source>
        <dbReference type="EMBL" id="CAK8673340.1"/>
    </source>
</evidence>
<dbReference type="CDD" id="cd15863">
    <property type="entry name" value="SNARE_GS27"/>
    <property type="match status" value="1"/>
</dbReference>
<comment type="caution">
    <text evidence="12">The sequence shown here is derived from an EMBL/GenBank/DDBJ whole genome shotgun (WGS) entry which is preliminary data.</text>
</comment>
<evidence type="ECO:0000256" key="5">
    <source>
        <dbReference type="ARBA" id="ARBA00023034"/>
    </source>
</evidence>
<dbReference type="InterPro" id="IPR027027">
    <property type="entry name" value="GOSR2/Membrin/Bos1"/>
</dbReference>
<comment type="function">
    <text evidence="7 10">Involved in transport of proteins from the cis/medial-Golgi to the trans-Golgi network.</text>
</comment>
<evidence type="ECO:0000256" key="3">
    <source>
        <dbReference type="ARBA" id="ARBA00022927"/>
    </source>
</evidence>
<keyword evidence="13" id="KW-1185">Reference proteome</keyword>
<evidence type="ECO:0000313" key="13">
    <source>
        <dbReference type="Proteomes" id="UP001642483"/>
    </source>
</evidence>
<name>A0ABP0F0V6_CLALP</name>
<evidence type="ECO:0000256" key="10">
    <source>
        <dbReference type="PIRNR" id="PIRNR028865"/>
    </source>
</evidence>
<dbReference type="PANTHER" id="PTHR21230">
    <property type="entry name" value="VESICLE TRANSPORT V-SNARE PROTEIN VTI1-RELATED"/>
    <property type="match status" value="1"/>
</dbReference>
<comment type="similarity">
    <text evidence="9 10">Belongs to the GOSR2 family.</text>
</comment>
<dbReference type="EMBL" id="CAWYQH010000002">
    <property type="protein sequence ID" value="CAK8673340.1"/>
    <property type="molecule type" value="Genomic_DNA"/>
</dbReference>
<keyword evidence="4 11" id="KW-1133">Transmembrane helix</keyword>
<evidence type="ECO:0000256" key="1">
    <source>
        <dbReference type="ARBA" id="ARBA00022448"/>
    </source>
</evidence>
<evidence type="ECO:0000256" key="9">
    <source>
        <dbReference type="ARBA" id="ARBA00038172"/>
    </source>
</evidence>
<evidence type="ECO:0008006" key="14">
    <source>
        <dbReference type="Google" id="ProtNLM"/>
    </source>
</evidence>
<comment type="subcellular location">
    <subcellularLocation>
        <location evidence="8">Golgi apparatus</location>
        <location evidence="8">cis-Golgi network membrane</location>
        <topology evidence="8">Single-pass type IV membrane protein</topology>
    </subcellularLocation>
</comment>
<keyword evidence="5" id="KW-0333">Golgi apparatus</keyword>
<keyword evidence="3 10" id="KW-0653">Protein transport</keyword>
<dbReference type="Pfam" id="PF12352">
    <property type="entry name" value="V-SNARE_C"/>
    <property type="match status" value="1"/>
</dbReference>
<feature type="transmembrane region" description="Helical" evidence="11">
    <location>
        <begin position="192"/>
        <end position="212"/>
    </location>
</feature>
<evidence type="ECO:0000256" key="8">
    <source>
        <dbReference type="ARBA" id="ARBA00037862"/>
    </source>
</evidence>
<proteinExistence type="inferred from homology"/>
<evidence type="ECO:0000256" key="7">
    <source>
        <dbReference type="ARBA" id="ARBA00037078"/>
    </source>
</evidence>
<keyword evidence="2 11" id="KW-0812">Transmembrane</keyword>
<sequence length="213" mass="24704">METLYHQTNRMISDVQRNLGRLETATGHEAFAIENAVHSQLEQINGNCDRLEVLVNKEPPSRRQNARMRVDQVRYDVQHIQSALRQFQHRQSVRDQQRKERDLLLRTSFKTNDEENTTIEINSDMNHHTGLSNAHKGLDDIISHGSSVLDNLRSQRGMLKGVKTRMLNIANTLGLSNTVMRLIEKRTTQDKLILFGGMFVTSLIMFLLWKYYT</sequence>
<keyword evidence="1 10" id="KW-0813">Transport</keyword>
<reference evidence="12 13" key="1">
    <citation type="submission" date="2024-02" db="EMBL/GenBank/DDBJ databases">
        <authorList>
            <person name="Daric V."/>
            <person name="Darras S."/>
        </authorList>
    </citation>
    <scope>NUCLEOTIDE SEQUENCE [LARGE SCALE GENOMIC DNA]</scope>
</reference>
<gene>
    <name evidence="12" type="ORF">CVLEPA_LOCUS3134</name>
</gene>
<evidence type="ECO:0000256" key="11">
    <source>
        <dbReference type="SAM" id="Phobius"/>
    </source>
</evidence>
<keyword evidence="6 10" id="KW-0472">Membrane</keyword>
<organism evidence="12 13">
    <name type="scientific">Clavelina lepadiformis</name>
    <name type="common">Light-bulb sea squirt</name>
    <name type="synonym">Ascidia lepadiformis</name>
    <dbReference type="NCBI Taxonomy" id="159417"/>
    <lineage>
        <taxon>Eukaryota</taxon>
        <taxon>Metazoa</taxon>
        <taxon>Chordata</taxon>
        <taxon>Tunicata</taxon>
        <taxon>Ascidiacea</taxon>
        <taxon>Aplousobranchia</taxon>
        <taxon>Clavelinidae</taxon>
        <taxon>Clavelina</taxon>
    </lineage>
</organism>
<dbReference type="PIRSF" id="PIRSF028865">
    <property type="entry name" value="Membrin-2"/>
    <property type="match status" value="1"/>
</dbReference>
<evidence type="ECO:0000256" key="4">
    <source>
        <dbReference type="ARBA" id="ARBA00022989"/>
    </source>
</evidence>
<dbReference type="SUPFAM" id="SSF58038">
    <property type="entry name" value="SNARE fusion complex"/>
    <property type="match status" value="1"/>
</dbReference>
<evidence type="ECO:0000256" key="2">
    <source>
        <dbReference type="ARBA" id="ARBA00022692"/>
    </source>
</evidence>